<dbReference type="RefSeq" id="WP_116624287.1">
    <property type="nucleotide sequence ID" value="NZ_QURN01000008.1"/>
</dbReference>
<dbReference type="EMBL" id="QURN01000008">
    <property type="protein sequence ID" value="RFC67413.1"/>
    <property type="molecule type" value="Genomic_DNA"/>
</dbReference>
<accession>A0A371XDZ4</accession>
<evidence type="ECO:0000313" key="2">
    <source>
        <dbReference type="Proteomes" id="UP000262379"/>
    </source>
</evidence>
<proteinExistence type="predicted"/>
<evidence type="ECO:0000313" key="1">
    <source>
        <dbReference type="EMBL" id="RFC67413.1"/>
    </source>
</evidence>
<keyword evidence="2" id="KW-1185">Reference proteome</keyword>
<sequence length="65" mass="7268">MLAEPIRLITAADFRETANIGKTKFYEEVAAGRLRVRKVGRKTLIDARDAIAWRDALPSNVKGAR</sequence>
<dbReference type="GO" id="GO:0003677">
    <property type="term" value="F:DNA binding"/>
    <property type="evidence" value="ECO:0007669"/>
    <property type="project" value="UniProtKB-KW"/>
</dbReference>
<dbReference type="Proteomes" id="UP000262379">
    <property type="component" value="Unassembled WGS sequence"/>
</dbReference>
<gene>
    <name evidence="1" type="ORF">DY251_12665</name>
</gene>
<keyword evidence="1" id="KW-0238">DNA-binding</keyword>
<protein>
    <submittedName>
        <fullName evidence="1">DNA-binding protein</fullName>
    </submittedName>
</protein>
<name>A0A371XDZ4_9HYPH</name>
<organism evidence="1 2">
    <name type="scientific">Mesorhizobium denitrificans</name>
    <dbReference type="NCBI Taxonomy" id="2294114"/>
    <lineage>
        <taxon>Bacteria</taxon>
        <taxon>Pseudomonadati</taxon>
        <taxon>Pseudomonadota</taxon>
        <taxon>Alphaproteobacteria</taxon>
        <taxon>Hyphomicrobiales</taxon>
        <taxon>Phyllobacteriaceae</taxon>
        <taxon>Mesorhizobium</taxon>
    </lineage>
</organism>
<reference evidence="2" key="1">
    <citation type="submission" date="2018-08" db="EMBL/GenBank/DDBJ databases">
        <authorList>
            <person name="Im W.T."/>
        </authorList>
    </citation>
    <scope>NUCLEOTIDE SEQUENCE [LARGE SCALE GENOMIC DNA]</scope>
    <source>
        <strain evidence="2">LA-28</strain>
    </source>
</reference>
<comment type="caution">
    <text evidence="1">The sequence shown here is derived from an EMBL/GenBank/DDBJ whole genome shotgun (WGS) entry which is preliminary data.</text>
</comment>
<dbReference type="AlphaFoldDB" id="A0A371XDZ4"/>